<evidence type="ECO:0000313" key="3">
    <source>
        <dbReference type="Proteomes" id="UP000059680"/>
    </source>
</evidence>
<dbReference type="Proteomes" id="UP000059680">
    <property type="component" value="Chromosome 4"/>
</dbReference>
<dbReference type="PaxDb" id="39947-A0A0P0W887"/>
<accession>A0A0P0W887</accession>
<organism evidence="2 3">
    <name type="scientific">Oryza sativa subsp. japonica</name>
    <name type="common">Rice</name>
    <dbReference type="NCBI Taxonomy" id="39947"/>
    <lineage>
        <taxon>Eukaryota</taxon>
        <taxon>Viridiplantae</taxon>
        <taxon>Streptophyta</taxon>
        <taxon>Embryophyta</taxon>
        <taxon>Tracheophyta</taxon>
        <taxon>Spermatophyta</taxon>
        <taxon>Magnoliopsida</taxon>
        <taxon>Liliopsida</taxon>
        <taxon>Poales</taxon>
        <taxon>Poaceae</taxon>
        <taxon>BOP clade</taxon>
        <taxon>Oryzoideae</taxon>
        <taxon>Oryzeae</taxon>
        <taxon>Oryzinae</taxon>
        <taxon>Oryza</taxon>
        <taxon>Oryza sativa</taxon>
    </lineage>
</organism>
<dbReference type="EMBL" id="AP014960">
    <property type="protein sequence ID" value="BAS88403.1"/>
    <property type="molecule type" value="Genomic_DNA"/>
</dbReference>
<name>A0A0P0W887_ORYSJ</name>
<evidence type="ECO:0000256" key="1">
    <source>
        <dbReference type="SAM" id="MobiDB-lite"/>
    </source>
</evidence>
<reference evidence="2 3" key="2">
    <citation type="journal article" date="2013" name="Plant Cell Physiol.">
        <title>Rice Annotation Project Database (RAP-DB): an integrative and interactive database for rice genomics.</title>
        <authorList>
            <person name="Sakai H."/>
            <person name="Lee S.S."/>
            <person name="Tanaka T."/>
            <person name="Numa H."/>
            <person name="Kim J."/>
            <person name="Kawahara Y."/>
            <person name="Wakimoto H."/>
            <person name="Yang C.C."/>
            <person name="Iwamoto M."/>
            <person name="Abe T."/>
            <person name="Yamada Y."/>
            <person name="Muto A."/>
            <person name="Inokuchi H."/>
            <person name="Ikemura T."/>
            <person name="Matsumoto T."/>
            <person name="Sasaki T."/>
            <person name="Itoh T."/>
        </authorList>
    </citation>
    <scope>NUCLEOTIDE SEQUENCE [LARGE SCALE GENOMIC DNA]</scope>
    <source>
        <strain evidence="3">cv. Nipponbare</strain>
    </source>
</reference>
<feature type="compositionally biased region" description="Low complexity" evidence="1">
    <location>
        <begin position="41"/>
        <end position="56"/>
    </location>
</feature>
<feature type="region of interest" description="Disordered" evidence="1">
    <location>
        <begin position="21"/>
        <end position="99"/>
    </location>
</feature>
<reference evidence="2 3" key="3">
    <citation type="journal article" date="2013" name="Rice">
        <title>Improvement of the Oryza sativa Nipponbare reference genome using next generation sequence and optical map data.</title>
        <authorList>
            <person name="Kawahara Y."/>
            <person name="de la Bastide M."/>
            <person name="Hamilton J.P."/>
            <person name="Kanamori H."/>
            <person name="McCombie W.R."/>
            <person name="Ouyang S."/>
            <person name="Schwartz D.C."/>
            <person name="Tanaka T."/>
            <person name="Wu J."/>
            <person name="Zhou S."/>
            <person name="Childs K.L."/>
            <person name="Davidson R.M."/>
            <person name="Lin H."/>
            <person name="Quesada-Ocampo L."/>
            <person name="Vaillancourt B."/>
            <person name="Sakai H."/>
            <person name="Lee S.S."/>
            <person name="Kim J."/>
            <person name="Numa H."/>
            <person name="Itoh T."/>
            <person name="Buell C.R."/>
            <person name="Matsumoto T."/>
        </authorList>
    </citation>
    <scope>NUCLEOTIDE SEQUENCE [LARGE SCALE GENOMIC DNA]</scope>
    <source>
        <strain evidence="3">cv. Nipponbare</strain>
    </source>
</reference>
<evidence type="ECO:0000313" key="2">
    <source>
        <dbReference type="EMBL" id="BAS88403.1"/>
    </source>
</evidence>
<dbReference type="InParanoid" id="A0A0P0W887"/>
<gene>
    <name evidence="2" type="ordered locus">Os04g0287750</name>
    <name evidence="2" type="ORF">OSNPB_040287750</name>
</gene>
<sequence length="127" mass="13700">MKRPRPWLVTVAQIWRRGRFSSSLPLGSSPSSPASHRRRVASSSPPWLPASSSSFPLGRNNGSSMDGGCHDDDDGYHDDDAWAPPIPSPLPPGDRGVGFGRRWPPRAVFAAMATSGGYGYGGLQHRF</sequence>
<feature type="compositionally biased region" description="Low complexity" evidence="1">
    <location>
        <begin position="21"/>
        <end position="34"/>
    </location>
</feature>
<protein>
    <submittedName>
        <fullName evidence="2">Os04g0287750 protein</fullName>
    </submittedName>
</protein>
<proteinExistence type="predicted"/>
<dbReference type="AlphaFoldDB" id="A0A0P0W887"/>
<reference evidence="3" key="1">
    <citation type="journal article" date="2005" name="Nature">
        <title>The map-based sequence of the rice genome.</title>
        <authorList>
            <consortium name="International rice genome sequencing project (IRGSP)"/>
            <person name="Matsumoto T."/>
            <person name="Wu J."/>
            <person name="Kanamori H."/>
            <person name="Katayose Y."/>
            <person name="Fujisawa M."/>
            <person name="Namiki N."/>
            <person name="Mizuno H."/>
            <person name="Yamamoto K."/>
            <person name="Antonio B.A."/>
            <person name="Baba T."/>
            <person name="Sakata K."/>
            <person name="Nagamura Y."/>
            <person name="Aoki H."/>
            <person name="Arikawa K."/>
            <person name="Arita K."/>
            <person name="Bito T."/>
            <person name="Chiden Y."/>
            <person name="Fujitsuka N."/>
            <person name="Fukunaka R."/>
            <person name="Hamada M."/>
            <person name="Harada C."/>
            <person name="Hayashi A."/>
            <person name="Hijishita S."/>
            <person name="Honda M."/>
            <person name="Hosokawa S."/>
            <person name="Ichikawa Y."/>
            <person name="Idonuma A."/>
            <person name="Iijima M."/>
            <person name="Ikeda M."/>
            <person name="Ikeno M."/>
            <person name="Ito K."/>
            <person name="Ito S."/>
            <person name="Ito T."/>
            <person name="Ito Y."/>
            <person name="Ito Y."/>
            <person name="Iwabuchi A."/>
            <person name="Kamiya K."/>
            <person name="Karasawa W."/>
            <person name="Kurita K."/>
            <person name="Katagiri S."/>
            <person name="Kikuta A."/>
            <person name="Kobayashi H."/>
            <person name="Kobayashi N."/>
            <person name="Machita K."/>
            <person name="Maehara T."/>
            <person name="Masukawa M."/>
            <person name="Mizubayashi T."/>
            <person name="Mukai Y."/>
            <person name="Nagasaki H."/>
            <person name="Nagata Y."/>
            <person name="Naito S."/>
            <person name="Nakashima M."/>
            <person name="Nakama Y."/>
            <person name="Nakamichi Y."/>
            <person name="Nakamura M."/>
            <person name="Meguro A."/>
            <person name="Negishi M."/>
            <person name="Ohta I."/>
            <person name="Ohta T."/>
            <person name="Okamoto M."/>
            <person name="Ono N."/>
            <person name="Saji S."/>
            <person name="Sakaguchi M."/>
            <person name="Sakai K."/>
            <person name="Shibata M."/>
            <person name="Shimokawa T."/>
            <person name="Song J."/>
            <person name="Takazaki Y."/>
            <person name="Terasawa K."/>
            <person name="Tsugane M."/>
            <person name="Tsuji K."/>
            <person name="Ueda S."/>
            <person name="Waki K."/>
            <person name="Yamagata H."/>
            <person name="Yamamoto M."/>
            <person name="Yamamoto S."/>
            <person name="Yamane H."/>
            <person name="Yoshiki S."/>
            <person name="Yoshihara R."/>
            <person name="Yukawa K."/>
            <person name="Zhong H."/>
            <person name="Yano M."/>
            <person name="Yuan Q."/>
            <person name="Ouyang S."/>
            <person name="Liu J."/>
            <person name="Jones K.M."/>
            <person name="Gansberger K."/>
            <person name="Moffat K."/>
            <person name="Hill J."/>
            <person name="Bera J."/>
            <person name="Fadrosh D."/>
            <person name="Jin S."/>
            <person name="Johri S."/>
            <person name="Kim M."/>
            <person name="Overton L."/>
            <person name="Reardon M."/>
            <person name="Tsitrin T."/>
            <person name="Vuong H."/>
            <person name="Weaver B."/>
            <person name="Ciecko A."/>
            <person name="Tallon L."/>
            <person name="Jackson J."/>
            <person name="Pai G."/>
            <person name="Aken S.V."/>
            <person name="Utterback T."/>
            <person name="Reidmuller S."/>
            <person name="Feldblyum T."/>
            <person name="Hsiao J."/>
            <person name="Zismann V."/>
            <person name="Iobst S."/>
            <person name="de Vazeille A.R."/>
            <person name="Buell C.R."/>
            <person name="Ying K."/>
            <person name="Li Y."/>
            <person name="Lu T."/>
            <person name="Huang Y."/>
            <person name="Zhao Q."/>
            <person name="Feng Q."/>
            <person name="Zhang L."/>
            <person name="Zhu J."/>
            <person name="Weng Q."/>
            <person name="Mu J."/>
            <person name="Lu Y."/>
            <person name="Fan D."/>
            <person name="Liu Y."/>
            <person name="Guan J."/>
            <person name="Zhang Y."/>
            <person name="Yu S."/>
            <person name="Liu X."/>
            <person name="Zhang Y."/>
            <person name="Hong G."/>
            <person name="Han B."/>
            <person name="Choisne N."/>
            <person name="Demange N."/>
            <person name="Orjeda G."/>
            <person name="Samain S."/>
            <person name="Cattolico L."/>
            <person name="Pelletier E."/>
            <person name="Couloux A."/>
            <person name="Segurens B."/>
            <person name="Wincker P."/>
            <person name="D'Hont A."/>
            <person name="Scarpelli C."/>
            <person name="Weissenbach J."/>
            <person name="Salanoubat M."/>
            <person name="Quetier F."/>
            <person name="Yu Y."/>
            <person name="Kim H.R."/>
            <person name="Rambo T."/>
            <person name="Currie J."/>
            <person name="Collura K."/>
            <person name="Luo M."/>
            <person name="Yang T."/>
            <person name="Ammiraju J.S.S."/>
            <person name="Engler F."/>
            <person name="Soderlund C."/>
            <person name="Wing R.A."/>
            <person name="Palmer L.E."/>
            <person name="de la Bastide M."/>
            <person name="Spiegel L."/>
            <person name="Nascimento L."/>
            <person name="Zutavern T."/>
            <person name="O'Shaughnessy A."/>
            <person name="Dike S."/>
            <person name="Dedhia N."/>
            <person name="Preston R."/>
            <person name="Balija V."/>
            <person name="McCombie W.R."/>
            <person name="Chow T."/>
            <person name="Chen H."/>
            <person name="Chung M."/>
            <person name="Chen C."/>
            <person name="Shaw J."/>
            <person name="Wu H."/>
            <person name="Hsiao K."/>
            <person name="Chao Y."/>
            <person name="Chu M."/>
            <person name="Cheng C."/>
            <person name="Hour A."/>
            <person name="Lee P."/>
            <person name="Lin S."/>
            <person name="Lin Y."/>
            <person name="Liou J."/>
            <person name="Liu S."/>
            <person name="Hsing Y."/>
            <person name="Raghuvanshi S."/>
            <person name="Mohanty A."/>
            <person name="Bharti A.K."/>
            <person name="Gaur A."/>
            <person name="Gupta V."/>
            <person name="Kumar D."/>
            <person name="Ravi V."/>
            <person name="Vij S."/>
            <person name="Kapur A."/>
            <person name="Khurana P."/>
            <person name="Khurana P."/>
            <person name="Khurana J.P."/>
            <person name="Tyagi A.K."/>
            <person name="Gaikwad K."/>
            <person name="Singh A."/>
            <person name="Dalal V."/>
            <person name="Srivastava S."/>
            <person name="Dixit A."/>
            <person name="Pal A.K."/>
            <person name="Ghazi I.A."/>
            <person name="Yadav M."/>
            <person name="Pandit A."/>
            <person name="Bhargava A."/>
            <person name="Sureshbabu K."/>
            <person name="Batra K."/>
            <person name="Sharma T.R."/>
            <person name="Mohapatra T."/>
            <person name="Singh N.K."/>
            <person name="Messing J."/>
            <person name="Nelson A.B."/>
            <person name="Fuks G."/>
            <person name="Kavchok S."/>
            <person name="Keizer G."/>
            <person name="Linton E."/>
            <person name="Llaca V."/>
            <person name="Song R."/>
            <person name="Tanyolac B."/>
            <person name="Young S."/>
            <person name="Ho-Il K."/>
            <person name="Hahn J.H."/>
            <person name="Sangsakoo G."/>
            <person name="Vanavichit A."/>
            <person name="de Mattos Luiz.A.T."/>
            <person name="Zimmer P.D."/>
            <person name="Malone G."/>
            <person name="Dellagostin O."/>
            <person name="de Oliveira A.C."/>
            <person name="Bevan M."/>
            <person name="Bancroft I."/>
            <person name="Minx P."/>
            <person name="Cordum H."/>
            <person name="Wilson R."/>
            <person name="Cheng Z."/>
            <person name="Jin W."/>
            <person name="Jiang J."/>
            <person name="Leong S.A."/>
            <person name="Iwama H."/>
            <person name="Gojobori T."/>
            <person name="Itoh T."/>
            <person name="Niimura Y."/>
            <person name="Fujii Y."/>
            <person name="Habara T."/>
            <person name="Sakai H."/>
            <person name="Sato Y."/>
            <person name="Wilson G."/>
            <person name="Kumar K."/>
            <person name="McCouch S."/>
            <person name="Juretic N."/>
            <person name="Hoen D."/>
            <person name="Wright S."/>
            <person name="Bruskiewich R."/>
            <person name="Bureau T."/>
            <person name="Miyao A."/>
            <person name="Hirochika H."/>
            <person name="Nishikawa T."/>
            <person name="Kadowaki K."/>
            <person name="Sugiura M."/>
            <person name="Burr B."/>
            <person name="Sasaki T."/>
        </authorList>
    </citation>
    <scope>NUCLEOTIDE SEQUENCE [LARGE SCALE GENOMIC DNA]</scope>
    <source>
        <strain evidence="3">cv. Nipponbare</strain>
    </source>
</reference>
<keyword evidence="3" id="KW-1185">Reference proteome</keyword>